<gene>
    <name evidence="2" type="ORF">B9G79_12145</name>
</gene>
<dbReference type="OrthoDB" id="9779889at2"/>
<dbReference type="Gene3D" id="1.10.287.110">
    <property type="entry name" value="DnaJ domain"/>
    <property type="match status" value="1"/>
</dbReference>
<dbReference type="SUPFAM" id="SSF46565">
    <property type="entry name" value="Chaperone J-domain"/>
    <property type="match status" value="1"/>
</dbReference>
<dbReference type="Proteomes" id="UP000197003">
    <property type="component" value="Chromosome"/>
</dbReference>
<evidence type="ECO:0000256" key="1">
    <source>
        <dbReference type="SAM" id="MobiDB-lite"/>
    </source>
</evidence>
<evidence type="ECO:0000313" key="2">
    <source>
        <dbReference type="EMBL" id="ASD64263.1"/>
    </source>
</evidence>
<dbReference type="AlphaFoldDB" id="A0A1Z3N9V7"/>
<dbReference type="CDD" id="cd06257">
    <property type="entry name" value="DnaJ"/>
    <property type="match status" value="1"/>
</dbReference>
<proteinExistence type="predicted"/>
<dbReference type="InterPro" id="IPR001623">
    <property type="entry name" value="DnaJ_domain"/>
</dbReference>
<evidence type="ECO:0000313" key="3">
    <source>
        <dbReference type="Proteomes" id="UP000197003"/>
    </source>
</evidence>
<accession>A0A1Z3N9V7</accession>
<organism evidence="2 3">
    <name type="scientific">Bdellovibrio bacteriovorus</name>
    <dbReference type="NCBI Taxonomy" id="959"/>
    <lineage>
        <taxon>Bacteria</taxon>
        <taxon>Pseudomonadati</taxon>
        <taxon>Bdellovibrionota</taxon>
        <taxon>Bdellovibrionia</taxon>
        <taxon>Bdellovibrionales</taxon>
        <taxon>Pseudobdellovibrionaceae</taxon>
        <taxon>Bdellovibrio</taxon>
    </lineage>
</organism>
<dbReference type="EMBL" id="CP020946">
    <property type="protein sequence ID" value="ASD64263.1"/>
    <property type="molecule type" value="Genomic_DNA"/>
</dbReference>
<protein>
    <submittedName>
        <fullName evidence="2">J domain-containing protein</fullName>
    </submittedName>
</protein>
<name>A0A1Z3N9V7_BDEBC</name>
<dbReference type="RefSeq" id="WP_088565742.1">
    <property type="nucleotide sequence ID" value="NZ_CP020946.1"/>
</dbReference>
<feature type="region of interest" description="Disordered" evidence="1">
    <location>
        <begin position="50"/>
        <end position="71"/>
    </location>
</feature>
<reference evidence="2 3" key="1">
    <citation type="submission" date="2017-04" db="EMBL/GenBank/DDBJ databases">
        <title>Whole genome sequence of Bdellovibrio bacteriovorus strain SSB218315.</title>
        <authorList>
            <person name="Oyedara O."/>
            <person name="Rodriguez-Perez M.A."/>
        </authorList>
    </citation>
    <scope>NUCLEOTIDE SEQUENCE [LARGE SCALE GENOMIC DNA]</scope>
    <source>
        <strain evidence="2 3">SSB218315</strain>
    </source>
</reference>
<dbReference type="InterPro" id="IPR036869">
    <property type="entry name" value="J_dom_sf"/>
</dbReference>
<sequence>MSFQASFKQILREKMGSESFVNASEESLLNADPSHLAFLMGQVGRKEFNSPRGQYPAPKVRPQRKAHNFSPSQQQAYEFLKSWIYDLPAGFTASELKKAFRQAAMILHPDHGGNAPQFVELKAHYETLRPLVSL</sequence>